<evidence type="ECO:0000313" key="3">
    <source>
        <dbReference type="Proteomes" id="UP001281410"/>
    </source>
</evidence>
<dbReference type="PROSITE" id="PS50878">
    <property type="entry name" value="RT_POL"/>
    <property type="match status" value="1"/>
</dbReference>
<dbReference type="InterPro" id="IPR052343">
    <property type="entry name" value="Retrotransposon-Effector_Assoc"/>
</dbReference>
<keyword evidence="3" id="KW-1185">Reference proteome</keyword>
<dbReference type="PANTHER" id="PTHR46890:SF48">
    <property type="entry name" value="RNA-DIRECTED DNA POLYMERASE"/>
    <property type="match status" value="1"/>
</dbReference>
<dbReference type="SUPFAM" id="SSF56672">
    <property type="entry name" value="DNA/RNA polymerases"/>
    <property type="match status" value="1"/>
</dbReference>
<dbReference type="InterPro" id="IPR000477">
    <property type="entry name" value="RT_dom"/>
</dbReference>
<dbReference type="InterPro" id="IPR043502">
    <property type="entry name" value="DNA/RNA_pol_sf"/>
</dbReference>
<organism evidence="2 3">
    <name type="scientific">Dipteronia sinensis</name>
    <dbReference type="NCBI Taxonomy" id="43782"/>
    <lineage>
        <taxon>Eukaryota</taxon>
        <taxon>Viridiplantae</taxon>
        <taxon>Streptophyta</taxon>
        <taxon>Embryophyta</taxon>
        <taxon>Tracheophyta</taxon>
        <taxon>Spermatophyta</taxon>
        <taxon>Magnoliopsida</taxon>
        <taxon>eudicotyledons</taxon>
        <taxon>Gunneridae</taxon>
        <taxon>Pentapetalae</taxon>
        <taxon>rosids</taxon>
        <taxon>malvids</taxon>
        <taxon>Sapindales</taxon>
        <taxon>Sapindaceae</taxon>
        <taxon>Hippocastanoideae</taxon>
        <taxon>Acereae</taxon>
        <taxon>Dipteronia</taxon>
    </lineage>
</organism>
<protein>
    <recommendedName>
        <fullName evidence="1">Reverse transcriptase domain-containing protein</fullName>
    </recommendedName>
</protein>
<comment type="caution">
    <text evidence="2">The sequence shown here is derived from an EMBL/GenBank/DDBJ whole genome shotgun (WGS) entry which is preliminary data.</text>
</comment>
<proteinExistence type="predicted"/>
<dbReference type="AlphaFoldDB" id="A0AAE0E945"/>
<dbReference type="EMBL" id="JANJYJ010000004">
    <property type="protein sequence ID" value="KAK3218140.1"/>
    <property type="molecule type" value="Genomic_DNA"/>
</dbReference>
<sequence length="173" mass="19552">MVLNQTLISLVPKVPSPLDMTQLRPISFCNTIYKVISKIIVQRLMNLLPKLVSPNQVAFVLGRHIQDNIVVAQEVLHKFRVMKGKKGFIAWKIDLAKAYDKLQWHFIQSVITKAGLGNLIVDLIMLCVTTVQYRIVMNGELTEPLTPRCGIRQGDLISPYLFCSMYGKALPLC</sequence>
<dbReference type="Proteomes" id="UP001281410">
    <property type="component" value="Unassembled WGS sequence"/>
</dbReference>
<name>A0AAE0E945_9ROSI</name>
<reference evidence="2" key="1">
    <citation type="journal article" date="2023" name="Plant J.">
        <title>Genome sequences and population genomics provide insights into the demographic history, inbreeding, and mutation load of two 'living fossil' tree species of Dipteronia.</title>
        <authorList>
            <person name="Feng Y."/>
            <person name="Comes H.P."/>
            <person name="Chen J."/>
            <person name="Zhu S."/>
            <person name="Lu R."/>
            <person name="Zhang X."/>
            <person name="Li P."/>
            <person name="Qiu J."/>
            <person name="Olsen K.M."/>
            <person name="Qiu Y."/>
        </authorList>
    </citation>
    <scope>NUCLEOTIDE SEQUENCE</scope>
    <source>
        <strain evidence="2">NBL</strain>
    </source>
</reference>
<accession>A0AAE0E945</accession>
<dbReference type="PANTHER" id="PTHR46890">
    <property type="entry name" value="NON-LTR RETROLELEMENT REVERSE TRANSCRIPTASE-LIKE PROTEIN-RELATED"/>
    <property type="match status" value="1"/>
</dbReference>
<dbReference type="Pfam" id="PF00078">
    <property type="entry name" value="RVT_1"/>
    <property type="match status" value="1"/>
</dbReference>
<evidence type="ECO:0000259" key="1">
    <source>
        <dbReference type="PROSITE" id="PS50878"/>
    </source>
</evidence>
<evidence type="ECO:0000313" key="2">
    <source>
        <dbReference type="EMBL" id="KAK3218140.1"/>
    </source>
</evidence>
<feature type="domain" description="Reverse transcriptase" evidence="1">
    <location>
        <begin position="1"/>
        <end position="173"/>
    </location>
</feature>
<gene>
    <name evidence="2" type="ORF">Dsin_012110</name>
</gene>